<proteinExistence type="predicted"/>
<keyword evidence="3" id="KW-1185">Reference proteome</keyword>
<accession>A0ABR2ADU7</accession>
<reference evidence="2 3" key="1">
    <citation type="journal article" date="2024" name="G3 (Bethesda)">
        <title>Genome assembly of Hibiscus sabdariffa L. provides insights into metabolisms of medicinal natural products.</title>
        <authorList>
            <person name="Kim T."/>
        </authorList>
    </citation>
    <scope>NUCLEOTIDE SEQUENCE [LARGE SCALE GENOMIC DNA]</scope>
    <source>
        <strain evidence="2">TK-2024</strain>
        <tissue evidence="2">Old leaves</tissue>
    </source>
</reference>
<feature type="compositionally biased region" description="Low complexity" evidence="1">
    <location>
        <begin position="192"/>
        <end position="203"/>
    </location>
</feature>
<evidence type="ECO:0000256" key="1">
    <source>
        <dbReference type="SAM" id="MobiDB-lite"/>
    </source>
</evidence>
<feature type="region of interest" description="Disordered" evidence="1">
    <location>
        <begin position="137"/>
        <end position="203"/>
    </location>
</feature>
<protein>
    <submittedName>
        <fullName evidence="2">Uncharacterized protein</fullName>
    </submittedName>
</protein>
<feature type="compositionally biased region" description="Acidic residues" evidence="1">
    <location>
        <begin position="69"/>
        <end position="79"/>
    </location>
</feature>
<sequence>MPPRRSARISSTRGRGRGRGHSAPSRDDPPPPPPPAENQEEMPDVGDSGVPVAETVEEDQSAHQTHEEDLVDTDDETVETDNAAVNRELLRYLRGQSGGTRKPVSTDFINAGMKVFEGQSDVDPCDAEHWLKRLQRAKTAEGMEVLSRNERQISVDRGDVDSEPELPPPPPPDRTAPARAARAHRPDPPRPARANRGGRPPRR</sequence>
<comment type="caution">
    <text evidence="2">The sequence shown here is derived from an EMBL/GenBank/DDBJ whole genome shotgun (WGS) entry which is preliminary data.</text>
</comment>
<feature type="region of interest" description="Disordered" evidence="1">
    <location>
        <begin position="1"/>
        <end position="82"/>
    </location>
</feature>
<dbReference type="Proteomes" id="UP001396334">
    <property type="component" value="Unassembled WGS sequence"/>
</dbReference>
<gene>
    <name evidence="2" type="ORF">V6N11_063138</name>
</gene>
<organism evidence="2 3">
    <name type="scientific">Hibiscus sabdariffa</name>
    <name type="common">roselle</name>
    <dbReference type="NCBI Taxonomy" id="183260"/>
    <lineage>
        <taxon>Eukaryota</taxon>
        <taxon>Viridiplantae</taxon>
        <taxon>Streptophyta</taxon>
        <taxon>Embryophyta</taxon>
        <taxon>Tracheophyta</taxon>
        <taxon>Spermatophyta</taxon>
        <taxon>Magnoliopsida</taxon>
        <taxon>eudicotyledons</taxon>
        <taxon>Gunneridae</taxon>
        <taxon>Pentapetalae</taxon>
        <taxon>rosids</taxon>
        <taxon>malvids</taxon>
        <taxon>Malvales</taxon>
        <taxon>Malvaceae</taxon>
        <taxon>Malvoideae</taxon>
        <taxon>Hibiscus</taxon>
    </lineage>
</organism>
<evidence type="ECO:0000313" key="2">
    <source>
        <dbReference type="EMBL" id="KAK8491105.1"/>
    </source>
</evidence>
<name>A0ABR2ADU7_9ROSI</name>
<evidence type="ECO:0000313" key="3">
    <source>
        <dbReference type="Proteomes" id="UP001396334"/>
    </source>
</evidence>
<dbReference type="EMBL" id="JBBPBN010000264">
    <property type="protein sequence ID" value="KAK8491105.1"/>
    <property type="molecule type" value="Genomic_DNA"/>
</dbReference>
<feature type="compositionally biased region" description="Pro residues" evidence="1">
    <location>
        <begin position="165"/>
        <end position="174"/>
    </location>
</feature>
<feature type="compositionally biased region" description="Basic and acidic residues" evidence="1">
    <location>
        <begin position="147"/>
        <end position="160"/>
    </location>
</feature>